<comment type="caution">
    <text evidence="2">The sequence shown here is derived from an EMBL/GenBank/DDBJ whole genome shotgun (WGS) entry which is preliminary data.</text>
</comment>
<dbReference type="InterPro" id="IPR010292">
    <property type="entry name" value="Uncharacterised_CreA"/>
</dbReference>
<evidence type="ECO:0000313" key="3">
    <source>
        <dbReference type="Proteomes" id="UP000225379"/>
    </source>
</evidence>
<proteinExistence type="predicted"/>
<dbReference type="OrthoDB" id="9788409at2"/>
<reference evidence="3" key="1">
    <citation type="submission" date="2017-10" db="EMBL/GenBank/DDBJ databases">
        <authorList>
            <person name="Kravchenko I.K."/>
            <person name="Grouzdev D.S."/>
        </authorList>
    </citation>
    <scope>NUCLEOTIDE SEQUENCE [LARGE SCALE GENOMIC DNA]</scope>
    <source>
        <strain evidence="3">B2</strain>
    </source>
</reference>
<accession>A0A2B8B6T6</accession>
<dbReference type="AlphaFoldDB" id="A0A2B8B6T6"/>
<name>A0A2B8B6T6_9PROT</name>
<dbReference type="Proteomes" id="UP000225379">
    <property type="component" value="Unassembled WGS sequence"/>
</dbReference>
<feature type="signal peptide" evidence="1">
    <location>
        <begin position="1"/>
        <end position="32"/>
    </location>
</feature>
<evidence type="ECO:0000256" key="1">
    <source>
        <dbReference type="SAM" id="SignalP"/>
    </source>
</evidence>
<dbReference type="Pfam" id="PF05981">
    <property type="entry name" value="CreA"/>
    <property type="match status" value="1"/>
</dbReference>
<keyword evidence="1" id="KW-0732">Signal</keyword>
<organism evidence="2 3">
    <name type="scientific">Azospirillum palustre</name>
    <dbReference type="NCBI Taxonomy" id="2044885"/>
    <lineage>
        <taxon>Bacteria</taxon>
        <taxon>Pseudomonadati</taxon>
        <taxon>Pseudomonadota</taxon>
        <taxon>Alphaproteobacteria</taxon>
        <taxon>Rhodospirillales</taxon>
        <taxon>Azospirillaceae</taxon>
        <taxon>Azospirillum</taxon>
    </lineage>
</organism>
<sequence>MRSPFPLMNVSAGLLVLGLLTAGLTLPSPAAADDVIGRFSNDWTGNGLQVQAIEDPKVKGITCHLVDFDRSLIDRLSKGNWFEDPSNASIACRQTGAVTVGDIDLSQKGEEVFSERKSLIFKSIAIRRIYDRPNDTLVYVVYSRQVKDASAKTSISTVPLFSANATWTKGKPAVK</sequence>
<gene>
    <name evidence="2" type="ORF">CRT60_32070</name>
</gene>
<keyword evidence="3" id="KW-1185">Reference proteome</keyword>
<dbReference type="GO" id="GO:0005829">
    <property type="term" value="C:cytosol"/>
    <property type="evidence" value="ECO:0007669"/>
    <property type="project" value="TreeGrafter"/>
</dbReference>
<dbReference type="RefSeq" id="WP_098740458.1">
    <property type="nucleotide sequence ID" value="NZ_PDKW01000043.1"/>
</dbReference>
<protein>
    <submittedName>
        <fullName evidence="2">CREA protein</fullName>
    </submittedName>
</protein>
<feature type="chain" id="PRO_5012248086" evidence="1">
    <location>
        <begin position="33"/>
        <end position="175"/>
    </location>
</feature>
<dbReference type="PANTHER" id="PTHR37952">
    <property type="match status" value="1"/>
</dbReference>
<dbReference type="PIRSF" id="PIRSF003174">
    <property type="entry name" value="CreA"/>
    <property type="match status" value="1"/>
</dbReference>
<dbReference type="PANTHER" id="PTHR37952:SF2">
    <property type="entry name" value="PROTEIN CREA"/>
    <property type="match status" value="1"/>
</dbReference>
<dbReference type="EMBL" id="PDKW01000043">
    <property type="protein sequence ID" value="PGH54426.1"/>
    <property type="molecule type" value="Genomic_DNA"/>
</dbReference>
<evidence type="ECO:0000313" key="2">
    <source>
        <dbReference type="EMBL" id="PGH54426.1"/>
    </source>
</evidence>